<feature type="region of interest" description="Disordered" evidence="1">
    <location>
        <begin position="1"/>
        <end position="25"/>
    </location>
</feature>
<evidence type="ECO:0000313" key="4">
    <source>
        <dbReference type="Proteomes" id="UP000095210"/>
    </source>
</evidence>
<dbReference type="Pfam" id="PF19054">
    <property type="entry name" value="DUF5753"/>
    <property type="match status" value="1"/>
</dbReference>
<evidence type="ECO:0000259" key="2">
    <source>
        <dbReference type="Pfam" id="PF19054"/>
    </source>
</evidence>
<feature type="domain" description="DUF5753" evidence="2">
    <location>
        <begin position="77"/>
        <end position="248"/>
    </location>
</feature>
<dbReference type="EMBL" id="CP014859">
    <property type="protein sequence ID" value="AOS62088.1"/>
    <property type="molecule type" value="Genomic_DNA"/>
</dbReference>
<keyword evidence="4" id="KW-1185">Reference proteome</keyword>
<accession>A0AAC9HMV8</accession>
<evidence type="ECO:0000313" key="3">
    <source>
        <dbReference type="EMBL" id="AOS62088.1"/>
    </source>
</evidence>
<protein>
    <recommendedName>
        <fullName evidence="2">DUF5753 domain-containing protein</fullName>
    </recommendedName>
</protein>
<sequence length="257" mass="28366">MSRPGEPTALSSSTDPDVADVDAGRTSAAWERHVATLPLRRSDYEAMRARRRRRYERIARGWAAGEIPRQWSGPVPFEAEATRVVDVALVLFPALLQSPGYARELFTVDGRGSGELAADLDTRLARQAILTRERGPVEFEAFIDEPVLLRPIGGPVVMVEQLRHVLTMSRLPNVCVRIIPTSAGGRVRLEGGFQALEFPLRSTVVHLEHGRLRGSFDRDEDTAVFTEMIRTLAGSALSPADSATLLARLISELEARF</sequence>
<evidence type="ECO:0000256" key="1">
    <source>
        <dbReference type="SAM" id="MobiDB-lite"/>
    </source>
</evidence>
<dbReference type="KEGG" id="ahm:TL08_06315"/>
<gene>
    <name evidence="3" type="ORF">TL08_06315</name>
</gene>
<reference evidence="4" key="1">
    <citation type="submission" date="2016-03" db="EMBL/GenBank/DDBJ databases">
        <title>Complete genome sequence of the type strain Actinoalloteichus hymeniacidonis DSM 45092.</title>
        <authorList>
            <person name="Schaffert L."/>
            <person name="Albersmeier A."/>
            <person name="Winkler A."/>
            <person name="Kalinowski J."/>
            <person name="Zotchev S."/>
            <person name="Ruckert C."/>
        </authorList>
    </citation>
    <scope>NUCLEOTIDE SEQUENCE [LARGE SCALE GENOMIC DNA]</scope>
    <source>
        <strain evidence="4">HPA177(T) (DSM 45092(T))</strain>
    </source>
</reference>
<dbReference type="Proteomes" id="UP000095210">
    <property type="component" value="Chromosome"/>
</dbReference>
<dbReference type="AlphaFoldDB" id="A0AAC9HMV8"/>
<proteinExistence type="predicted"/>
<dbReference type="InterPro" id="IPR043917">
    <property type="entry name" value="DUF5753"/>
</dbReference>
<name>A0AAC9HMV8_9PSEU</name>
<organism evidence="3 4">
    <name type="scientific">Actinoalloteichus hymeniacidonis</name>
    <dbReference type="NCBI Taxonomy" id="340345"/>
    <lineage>
        <taxon>Bacteria</taxon>
        <taxon>Bacillati</taxon>
        <taxon>Actinomycetota</taxon>
        <taxon>Actinomycetes</taxon>
        <taxon>Pseudonocardiales</taxon>
        <taxon>Pseudonocardiaceae</taxon>
        <taxon>Actinoalloteichus</taxon>
    </lineage>
</organism>